<gene>
    <name evidence="4" type="ORF">K2U94_13840</name>
</gene>
<dbReference type="InterPro" id="IPR029063">
    <property type="entry name" value="SAM-dependent_MTases_sf"/>
</dbReference>
<keyword evidence="5" id="KW-1185">Reference proteome</keyword>
<sequence length="227" mass="23550">MQNEQFASSAALRETMVERQIRTFDVTDLGVQAQMKDVPREIFVDPAFAGLAYSDARLTLSGKSRREMTAPLVLARLLKEARLRENDRVLVVAGATGYAAALVAGLAGSVVSLDDDETFAARAQANFAALGLTNAKSLAGPLDAGASADAPFDAIIVDGVSQGAFGGLFGQLAEGGRLIGIVSAQAGAQFGKAILYLRVAGQASPRPLFDASAGALAAFAKPVEFVF</sequence>
<evidence type="ECO:0000256" key="2">
    <source>
        <dbReference type="ARBA" id="ARBA00013346"/>
    </source>
</evidence>
<dbReference type="Proteomes" id="UP001139104">
    <property type="component" value="Unassembled WGS sequence"/>
</dbReference>
<dbReference type="RefSeq" id="WP_243067759.1">
    <property type="nucleotide sequence ID" value="NZ_JAIVFK010000006.1"/>
</dbReference>
<evidence type="ECO:0000313" key="4">
    <source>
        <dbReference type="EMBL" id="MCI4683832.1"/>
    </source>
</evidence>
<comment type="caution">
    <text evidence="4">The sequence shown here is derived from an EMBL/GenBank/DDBJ whole genome shotgun (WGS) entry which is preliminary data.</text>
</comment>
<dbReference type="PANTHER" id="PTHR11579">
    <property type="entry name" value="PROTEIN-L-ISOASPARTATE O-METHYLTRANSFERASE"/>
    <property type="match status" value="1"/>
</dbReference>
<reference evidence="4" key="1">
    <citation type="journal article" date="2022" name="ISME J.">
        <title>Identification of active gaseous-alkane degraders at natural gas seeps.</title>
        <authorList>
            <person name="Farhan Ul Haque M."/>
            <person name="Hernandez M."/>
            <person name="Crombie A.T."/>
            <person name="Murrell J.C."/>
        </authorList>
    </citation>
    <scope>NUCLEOTIDE SEQUENCE</scope>
    <source>
        <strain evidence="4">PC2</strain>
    </source>
</reference>
<dbReference type="EMBL" id="JAIVFP010000001">
    <property type="protein sequence ID" value="MCI4683832.1"/>
    <property type="molecule type" value="Genomic_DNA"/>
</dbReference>
<name>A0ABS9Z8A4_9HYPH</name>
<accession>A0ABS9Z8A4</accession>
<evidence type="ECO:0000256" key="3">
    <source>
        <dbReference type="ARBA" id="ARBA00030757"/>
    </source>
</evidence>
<dbReference type="Gene3D" id="3.40.50.150">
    <property type="entry name" value="Vaccinia Virus protein VP39"/>
    <property type="match status" value="1"/>
</dbReference>
<dbReference type="SUPFAM" id="SSF53335">
    <property type="entry name" value="S-adenosyl-L-methionine-dependent methyltransferases"/>
    <property type="match status" value="1"/>
</dbReference>
<organism evidence="4 5">
    <name type="scientific">Candidatus Rhodoblastus alkanivorans</name>
    <dbReference type="NCBI Taxonomy" id="2954117"/>
    <lineage>
        <taxon>Bacteria</taxon>
        <taxon>Pseudomonadati</taxon>
        <taxon>Pseudomonadota</taxon>
        <taxon>Alphaproteobacteria</taxon>
        <taxon>Hyphomicrobiales</taxon>
        <taxon>Rhodoblastaceae</taxon>
        <taxon>Rhodoblastus</taxon>
    </lineage>
</organism>
<protein>
    <recommendedName>
        <fullName evidence="2">Protein-L-isoaspartate O-methyltransferase</fullName>
    </recommendedName>
    <alternativeName>
        <fullName evidence="3">Protein L-isoaspartyl methyltransferase</fullName>
    </alternativeName>
</protein>
<comment type="similarity">
    <text evidence="1">Belongs to the methyltransferase superfamily. L-isoaspartyl/D-aspartyl protein methyltransferase family.</text>
</comment>
<dbReference type="InterPro" id="IPR000682">
    <property type="entry name" value="PCMT"/>
</dbReference>
<dbReference type="PANTHER" id="PTHR11579:SF18">
    <property type="entry name" value="PROTEIN-L-ISOASPARTATE O-METHYLTRANSFERASE"/>
    <property type="match status" value="1"/>
</dbReference>
<evidence type="ECO:0000256" key="1">
    <source>
        <dbReference type="ARBA" id="ARBA00005369"/>
    </source>
</evidence>
<dbReference type="Pfam" id="PF01135">
    <property type="entry name" value="PCMT"/>
    <property type="match status" value="1"/>
</dbReference>
<proteinExistence type="inferred from homology"/>
<evidence type="ECO:0000313" key="5">
    <source>
        <dbReference type="Proteomes" id="UP001139104"/>
    </source>
</evidence>